<evidence type="ECO:0000256" key="1">
    <source>
        <dbReference type="ARBA" id="ARBA00004496"/>
    </source>
</evidence>
<dbReference type="PANTHER" id="PTHR13182:SF8">
    <property type="entry name" value="CYTOPLASMIC 60S SUBUNIT BIOGENESIS FACTOR ZNF622"/>
    <property type="match status" value="1"/>
</dbReference>
<dbReference type="EMBL" id="BTGB01000005">
    <property type="protein sequence ID" value="GMM46895.1"/>
    <property type="molecule type" value="Genomic_DNA"/>
</dbReference>
<evidence type="ECO:0000313" key="11">
    <source>
        <dbReference type="Proteomes" id="UP001378960"/>
    </source>
</evidence>
<dbReference type="SUPFAM" id="SSF57667">
    <property type="entry name" value="beta-beta-alpha zinc fingers"/>
    <property type="match status" value="1"/>
</dbReference>
<evidence type="ECO:0000313" key="10">
    <source>
        <dbReference type="EMBL" id="GMM46895.1"/>
    </source>
</evidence>
<feature type="domain" description="C2H2-type" evidence="9">
    <location>
        <begin position="15"/>
        <end position="37"/>
    </location>
</feature>
<keyword evidence="4" id="KW-0479">Metal-binding</keyword>
<name>A0AAV5R6F1_PICKL</name>
<dbReference type="InterPro" id="IPR041661">
    <property type="entry name" value="ZN622/Rei1/Reh1_Znf-C2H2"/>
</dbReference>
<dbReference type="SMART" id="SM00355">
    <property type="entry name" value="ZnF_C2H2"/>
    <property type="match status" value="3"/>
</dbReference>
<sequence>MFLPHSTSNNTSYTCISCQIQFPSVESQRFHMKSEWHRYNLKRRIVNLNPISNNEFLHKVANNKEVEQYDEFGFLIETKKLKKGKNVKNSLRYDLLNRGRNINNINTNITRDSSPTNSINSNISNYSLATFKTDTDFDGNLTDTTREVLTDYNTEEETETDIDTSSIIEINEPLLITQCIYCSFNSSTIDDNLFHMLNNHGLYIPEREFLTNVEGLIRYLSDLVVIDKECIKCGFISNKLIGIRQHIKSKGHACIPYEDSYNREFFSQFYTFNEEEDMEDDDDITAIIDKTGVELALSNGNKLGHRSMIKYYKQKVPNERKLSDGEMTISLINKENEKLKHYSNVLKHNKEIKEVSIINKKLQNREFSTNSLQYKNNLKYYKNQKFG</sequence>
<keyword evidence="2" id="KW-0963">Cytoplasm</keyword>
<keyword evidence="6" id="KW-0863">Zinc-finger</keyword>
<evidence type="ECO:0000256" key="7">
    <source>
        <dbReference type="ARBA" id="ARBA00022833"/>
    </source>
</evidence>
<dbReference type="InterPro" id="IPR040025">
    <property type="entry name" value="Znf622/Rei1/Reh1"/>
</dbReference>
<evidence type="ECO:0000256" key="8">
    <source>
        <dbReference type="ARBA" id="ARBA00034126"/>
    </source>
</evidence>
<keyword evidence="7" id="KW-0862">Zinc</keyword>
<evidence type="ECO:0000256" key="2">
    <source>
        <dbReference type="ARBA" id="ARBA00022490"/>
    </source>
</evidence>
<dbReference type="Proteomes" id="UP001378960">
    <property type="component" value="Unassembled WGS sequence"/>
</dbReference>
<dbReference type="AlphaFoldDB" id="A0AAV5R6F1"/>
<dbReference type="InterPro" id="IPR036236">
    <property type="entry name" value="Znf_C2H2_sf"/>
</dbReference>
<protein>
    <recommendedName>
        <fullName evidence="9">C2H2-type domain-containing protein</fullName>
    </recommendedName>
</protein>
<dbReference type="GO" id="GO:0005737">
    <property type="term" value="C:cytoplasm"/>
    <property type="evidence" value="ECO:0007669"/>
    <property type="project" value="UniProtKB-SubCell"/>
</dbReference>
<evidence type="ECO:0000259" key="9">
    <source>
        <dbReference type="PROSITE" id="PS00028"/>
    </source>
</evidence>
<dbReference type="PROSITE" id="PS00028">
    <property type="entry name" value="ZINC_FINGER_C2H2_1"/>
    <property type="match status" value="1"/>
</dbReference>
<keyword evidence="11" id="KW-1185">Reference proteome</keyword>
<dbReference type="GO" id="GO:0003676">
    <property type="term" value="F:nucleic acid binding"/>
    <property type="evidence" value="ECO:0007669"/>
    <property type="project" value="InterPro"/>
</dbReference>
<gene>
    <name evidence="10" type="ORF">DAPK24_034700</name>
</gene>
<dbReference type="GO" id="GO:0042273">
    <property type="term" value="P:ribosomal large subunit biogenesis"/>
    <property type="evidence" value="ECO:0007669"/>
    <property type="project" value="TreeGrafter"/>
</dbReference>
<keyword evidence="5" id="KW-0677">Repeat</keyword>
<evidence type="ECO:0000256" key="4">
    <source>
        <dbReference type="ARBA" id="ARBA00022723"/>
    </source>
</evidence>
<evidence type="ECO:0000256" key="3">
    <source>
        <dbReference type="ARBA" id="ARBA00022517"/>
    </source>
</evidence>
<proteinExistence type="inferred from homology"/>
<comment type="subcellular location">
    <subcellularLocation>
        <location evidence="1">Cytoplasm</location>
    </subcellularLocation>
</comment>
<dbReference type="GO" id="GO:0008270">
    <property type="term" value="F:zinc ion binding"/>
    <property type="evidence" value="ECO:0007669"/>
    <property type="project" value="UniProtKB-KW"/>
</dbReference>
<dbReference type="InterPro" id="IPR003604">
    <property type="entry name" value="Matrin/U1-like-C_Znf_C2H2"/>
</dbReference>
<reference evidence="10 11" key="1">
    <citation type="journal article" date="2023" name="Elife">
        <title>Identification of key yeast species and microbe-microbe interactions impacting larval growth of Drosophila in the wild.</title>
        <authorList>
            <person name="Mure A."/>
            <person name="Sugiura Y."/>
            <person name="Maeda R."/>
            <person name="Honda K."/>
            <person name="Sakurai N."/>
            <person name="Takahashi Y."/>
            <person name="Watada M."/>
            <person name="Katoh T."/>
            <person name="Gotoh A."/>
            <person name="Gotoh Y."/>
            <person name="Taniguchi I."/>
            <person name="Nakamura K."/>
            <person name="Hayashi T."/>
            <person name="Katayama T."/>
            <person name="Uemura T."/>
            <person name="Hattori Y."/>
        </authorList>
    </citation>
    <scope>NUCLEOTIDE SEQUENCE [LARGE SCALE GENOMIC DNA]</scope>
    <source>
        <strain evidence="10 11">PK-24</strain>
    </source>
</reference>
<dbReference type="GO" id="GO:0030687">
    <property type="term" value="C:preribosome, large subunit precursor"/>
    <property type="evidence" value="ECO:0007669"/>
    <property type="project" value="TreeGrafter"/>
</dbReference>
<organism evidence="10 11">
    <name type="scientific">Pichia kluyveri</name>
    <name type="common">Yeast</name>
    <dbReference type="NCBI Taxonomy" id="36015"/>
    <lineage>
        <taxon>Eukaryota</taxon>
        <taxon>Fungi</taxon>
        <taxon>Dikarya</taxon>
        <taxon>Ascomycota</taxon>
        <taxon>Saccharomycotina</taxon>
        <taxon>Pichiomycetes</taxon>
        <taxon>Pichiales</taxon>
        <taxon>Pichiaceae</taxon>
        <taxon>Pichia</taxon>
    </lineage>
</organism>
<keyword evidence="3" id="KW-0690">Ribosome biogenesis</keyword>
<accession>A0AAV5R6F1</accession>
<evidence type="ECO:0000256" key="5">
    <source>
        <dbReference type="ARBA" id="ARBA00022737"/>
    </source>
</evidence>
<dbReference type="PANTHER" id="PTHR13182">
    <property type="entry name" value="ZINC FINGER PROTEIN 622"/>
    <property type="match status" value="1"/>
</dbReference>
<comment type="caution">
    <text evidence="10">The sequence shown here is derived from an EMBL/GenBank/DDBJ whole genome shotgun (WGS) entry which is preliminary data.</text>
</comment>
<comment type="similarity">
    <text evidence="8">Belongs to the REI1 family.</text>
</comment>
<dbReference type="SMART" id="SM00451">
    <property type="entry name" value="ZnF_U1"/>
    <property type="match status" value="1"/>
</dbReference>
<dbReference type="InterPro" id="IPR013087">
    <property type="entry name" value="Znf_C2H2_type"/>
</dbReference>
<dbReference type="Pfam" id="PF12756">
    <property type="entry name" value="zf-C2H2_2"/>
    <property type="match status" value="1"/>
</dbReference>
<evidence type="ECO:0000256" key="6">
    <source>
        <dbReference type="ARBA" id="ARBA00022771"/>
    </source>
</evidence>